<dbReference type="GO" id="GO:0003700">
    <property type="term" value="F:DNA-binding transcription factor activity"/>
    <property type="evidence" value="ECO:0007669"/>
    <property type="project" value="InterPro"/>
</dbReference>
<keyword evidence="2" id="KW-0238">DNA-binding</keyword>
<dbReference type="InterPro" id="IPR023187">
    <property type="entry name" value="Tscrpt_reg_MarR-type_CS"/>
</dbReference>
<protein>
    <submittedName>
        <fullName evidence="5">MarR family 2-MHQ and catechol resistance regulon transcriptional repressor</fullName>
    </submittedName>
</protein>
<evidence type="ECO:0000313" key="5">
    <source>
        <dbReference type="EMBL" id="MBB5317172.1"/>
    </source>
</evidence>
<evidence type="ECO:0000256" key="3">
    <source>
        <dbReference type="ARBA" id="ARBA00023163"/>
    </source>
</evidence>
<sequence length="156" mass="17342">MIDEQNIVSAPRLWLVLARAYRSIGDFIEGSFTAQGLILSDFMVLEVLLHKGSLTISVIGEKVLLASASMTSAIDRLEKRGLVLRKSCASDRRTRYVELTDEGKGFIEEIYARHEKDLEFVAAGLSEAERRTMYEGLKKMGLAAKMAVPTQKCKTA</sequence>
<dbReference type="PROSITE" id="PS50995">
    <property type="entry name" value="HTH_MARR_2"/>
    <property type="match status" value="1"/>
</dbReference>
<dbReference type="Proteomes" id="UP000568106">
    <property type="component" value="Unassembled WGS sequence"/>
</dbReference>
<proteinExistence type="predicted"/>
<dbReference type="Gene3D" id="1.10.10.10">
    <property type="entry name" value="Winged helix-like DNA-binding domain superfamily/Winged helix DNA-binding domain"/>
    <property type="match status" value="1"/>
</dbReference>
<dbReference type="SUPFAM" id="SSF46785">
    <property type="entry name" value="Winged helix' DNA-binding domain"/>
    <property type="match status" value="1"/>
</dbReference>
<dbReference type="InterPro" id="IPR000835">
    <property type="entry name" value="HTH_MarR-typ"/>
</dbReference>
<comment type="caution">
    <text evidence="5">The sequence shown here is derived from an EMBL/GenBank/DDBJ whole genome shotgun (WGS) entry which is preliminary data.</text>
</comment>
<evidence type="ECO:0000256" key="2">
    <source>
        <dbReference type="ARBA" id="ARBA00023125"/>
    </source>
</evidence>
<gene>
    <name evidence="5" type="ORF">HDF09_001841</name>
</gene>
<evidence type="ECO:0000313" key="6">
    <source>
        <dbReference type="Proteomes" id="UP000568106"/>
    </source>
</evidence>
<dbReference type="PROSITE" id="PS01117">
    <property type="entry name" value="HTH_MARR_1"/>
    <property type="match status" value="1"/>
</dbReference>
<evidence type="ECO:0000256" key="1">
    <source>
        <dbReference type="ARBA" id="ARBA00023015"/>
    </source>
</evidence>
<dbReference type="Pfam" id="PF01047">
    <property type="entry name" value="MarR"/>
    <property type="match status" value="1"/>
</dbReference>
<dbReference type="PRINTS" id="PR00598">
    <property type="entry name" value="HTHMARR"/>
</dbReference>
<feature type="domain" description="HTH marR-type" evidence="4">
    <location>
        <begin position="10"/>
        <end position="142"/>
    </location>
</feature>
<name>A0A7W8MRD3_9BACT</name>
<dbReference type="InterPro" id="IPR036388">
    <property type="entry name" value="WH-like_DNA-bd_sf"/>
</dbReference>
<dbReference type="InterPro" id="IPR036390">
    <property type="entry name" value="WH_DNA-bd_sf"/>
</dbReference>
<organism evidence="5 6">
    <name type="scientific">Tunturiibacter empetritectus</name>
    <dbReference type="NCBI Taxonomy" id="3069691"/>
    <lineage>
        <taxon>Bacteria</taxon>
        <taxon>Pseudomonadati</taxon>
        <taxon>Acidobacteriota</taxon>
        <taxon>Terriglobia</taxon>
        <taxon>Terriglobales</taxon>
        <taxon>Acidobacteriaceae</taxon>
        <taxon>Tunturiibacter</taxon>
    </lineage>
</organism>
<keyword evidence="6" id="KW-1185">Reference proteome</keyword>
<dbReference type="EMBL" id="JACHDY010000002">
    <property type="protein sequence ID" value="MBB5317172.1"/>
    <property type="molecule type" value="Genomic_DNA"/>
</dbReference>
<keyword evidence="1" id="KW-0805">Transcription regulation</keyword>
<dbReference type="PANTHER" id="PTHR42756">
    <property type="entry name" value="TRANSCRIPTIONAL REGULATOR, MARR"/>
    <property type="match status" value="1"/>
</dbReference>
<evidence type="ECO:0000259" key="4">
    <source>
        <dbReference type="PROSITE" id="PS50995"/>
    </source>
</evidence>
<dbReference type="GO" id="GO:0003677">
    <property type="term" value="F:DNA binding"/>
    <property type="evidence" value="ECO:0007669"/>
    <property type="project" value="UniProtKB-KW"/>
</dbReference>
<keyword evidence="3" id="KW-0804">Transcription</keyword>
<accession>A0A7W8MRD3</accession>
<dbReference type="PANTHER" id="PTHR42756:SF1">
    <property type="entry name" value="TRANSCRIPTIONAL REPRESSOR OF EMRAB OPERON"/>
    <property type="match status" value="1"/>
</dbReference>
<dbReference type="AlphaFoldDB" id="A0A7W8MRD3"/>
<dbReference type="SMART" id="SM00347">
    <property type="entry name" value="HTH_MARR"/>
    <property type="match status" value="1"/>
</dbReference>
<reference evidence="5" key="1">
    <citation type="submission" date="2020-08" db="EMBL/GenBank/DDBJ databases">
        <title>Genomic Encyclopedia of Type Strains, Phase IV (KMG-V): Genome sequencing to study the core and pangenomes of soil and plant-associated prokaryotes.</title>
        <authorList>
            <person name="Whitman W."/>
        </authorList>
    </citation>
    <scope>NUCLEOTIDE SEQUENCE [LARGE SCALE GENOMIC DNA]</scope>
    <source>
        <strain evidence="5">M8UP27</strain>
    </source>
</reference>